<dbReference type="KEGG" id="masz:C9I28_20700"/>
<evidence type="ECO:0000313" key="2">
    <source>
        <dbReference type="Proteomes" id="UP000240505"/>
    </source>
</evidence>
<reference evidence="1 2" key="1">
    <citation type="submission" date="2018-03" db="EMBL/GenBank/DDBJ databases">
        <title>Massilia armeniaca sp. nov., isolated from desert soil.</title>
        <authorList>
            <person name="Huang H."/>
            <person name="Ren M."/>
        </authorList>
    </citation>
    <scope>NUCLEOTIDE SEQUENCE [LARGE SCALE GENOMIC DNA]</scope>
    <source>
        <strain evidence="1 2">ZMN-3</strain>
    </source>
</reference>
<gene>
    <name evidence="1" type="ORF">C9I28_20700</name>
</gene>
<sequence>MLPLAHFAVHQDAAGALTLRLDANGQQWAGAARAALAALFGPVPLRVALLAAEDKVVQYTSDLGEALA</sequence>
<accession>A0A2R4CDR3</accession>
<dbReference type="AlphaFoldDB" id="A0A2R4CDR3"/>
<evidence type="ECO:0000313" key="1">
    <source>
        <dbReference type="EMBL" id="AVR97783.1"/>
    </source>
</evidence>
<dbReference type="EMBL" id="CP028324">
    <property type="protein sequence ID" value="AVR97783.1"/>
    <property type="molecule type" value="Genomic_DNA"/>
</dbReference>
<name>A0A2R4CDR3_9BURK</name>
<organism evidence="1 2">
    <name type="scientific">Pseudoduganella armeniaca</name>
    <dbReference type="NCBI Taxonomy" id="2072590"/>
    <lineage>
        <taxon>Bacteria</taxon>
        <taxon>Pseudomonadati</taxon>
        <taxon>Pseudomonadota</taxon>
        <taxon>Betaproteobacteria</taxon>
        <taxon>Burkholderiales</taxon>
        <taxon>Oxalobacteraceae</taxon>
        <taxon>Telluria group</taxon>
        <taxon>Pseudoduganella</taxon>
    </lineage>
</organism>
<protein>
    <submittedName>
        <fullName evidence="1">Uncharacterized protein</fullName>
    </submittedName>
</protein>
<keyword evidence="2" id="KW-1185">Reference proteome</keyword>
<proteinExistence type="predicted"/>
<dbReference type="Proteomes" id="UP000240505">
    <property type="component" value="Chromosome"/>
</dbReference>